<organism evidence="9 10">
    <name type="scientific">Niallia circulans</name>
    <name type="common">Bacillus circulans</name>
    <dbReference type="NCBI Taxonomy" id="1397"/>
    <lineage>
        <taxon>Bacteria</taxon>
        <taxon>Bacillati</taxon>
        <taxon>Bacillota</taxon>
        <taxon>Bacilli</taxon>
        <taxon>Bacillales</taxon>
        <taxon>Bacillaceae</taxon>
        <taxon>Niallia</taxon>
    </lineage>
</organism>
<comment type="similarity">
    <text evidence="7">Belongs to the metallo-dependent hydrolases superfamily. HutI family.</text>
</comment>
<dbReference type="PANTHER" id="PTHR42752">
    <property type="entry name" value="IMIDAZOLONEPROPIONASE"/>
    <property type="match status" value="1"/>
</dbReference>
<name>A0A553SS59_NIACI</name>
<gene>
    <name evidence="7" type="primary">hutI</name>
    <name evidence="9" type="ORF">CEQ21_02320</name>
</gene>
<proteinExistence type="inferred from homology"/>
<feature type="binding site" evidence="7">
    <location>
        <position position="329"/>
    </location>
    <ligand>
        <name>Fe(3+)</name>
        <dbReference type="ChEBI" id="CHEBI:29034"/>
    </ligand>
</feature>
<feature type="binding site" evidence="7">
    <location>
        <position position="85"/>
    </location>
    <ligand>
        <name>Fe(3+)</name>
        <dbReference type="ChEBI" id="CHEBI:29034"/>
    </ligand>
</feature>
<dbReference type="GO" id="GO:0005506">
    <property type="term" value="F:iron ion binding"/>
    <property type="evidence" value="ECO:0007669"/>
    <property type="project" value="UniProtKB-UniRule"/>
</dbReference>
<keyword evidence="5 7" id="KW-0862">Zinc</keyword>
<dbReference type="RefSeq" id="WP_185763224.1">
    <property type="nucleotide sequence ID" value="NZ_RIBP01000001.1"/>
</dbReference>
<feature type="binding site" evidence="7">
    <location>
        <position position="87"/>
    </location>
    <ligand>
        <name>Zn(2+)</name>
        <dbReference type="ChEBI" id="CHEBI:29105"/>
    </ligand>
</feature>
<dbReference type="Proteomes" id="UP000319837">
    <property type="component" value="Unassembled WGS sequence"/>
</dbReference>
<comment type="cofactor">
    <cofactor evidence="7">
        <name>Zn(2+)</name>
        <dbReference type="ChEBI" id="CHEBI:29105"/>
    </cofactor>
    <cofactor evidence="7">
        <name>Fe(3+)</name>
        <dbReference type="ChEBI" id="CHEBI:29034"/>
    </cofactor>
    <text evidence="7">Binds 1 zinc or iron ion per subunit.</text>
</comment>
<dbReference type="SUPFAM" id="SSF51556">
    <property type="entry name" value="Metallo-dependent hydrolases"/>
    <property type="match status" value="1"/>
</dbReference>
<dbReference type="FunFam" id="3.20.20.140:FF:000007">
    <property type="entry name" value="Imidazolonepropionase"/>
    <property type="match status" value="1"/>
</dbReference>
<feature type="binding site" evidence="7">
    <location>
        <position position="87"/>
    </location>
    <ligand>
        <name>Fe(3+)</name>
        <dbReference type="ChEBI" id="CHEBI:29034"/>
    </ligand>
</feature>
<feature type="binding site" evidence="7">
    <location>
        <position position="190"/>
    </location>
    <ligand>
        <name>4-imidazolone-5-propanoate</name>
        <dbReference type="ChEBI" id="CHEBI:77893"/>
    </ligand>
</feature>
<feature type="binding site" evidence="7">
    <location>
        <position position="94"/>
    </location>
    <ligand>
        <name>4-imidazolone-5-propanoate</name>
        <dbReference type="ChEBI" id="CHEBI:77893"/>
    </ligand>
</feature>
<evidence type="ECO:0000256" key="5">
    <source>
        <dbReference type="ARBA" id="ARBA00022833"/>
    </source>
</evidence>
<evidence type="ECO:0000256" key="7">
    <source>
        <dbReference type="HAMAP-Rule" id="MF_00372"/>
    </source>
</evidence>
<evidence type="ECO:0000256" key="3">
    <source>
        <dbReference type="ARBA" id="ARBA00022801"/>
    </source>
</evidence>
<evidence type="ECO:0000256" key="4">
    <source>
        <dbReference type="ARBA" id="ARBA00022808"/>
    </source>
</evidence>
<dbReference type="PANTHER" id="PTHR42752:SF1">
    <property type="entry name" value="IMIDAZOLONEPROPIONASE-RELATED"/>
    <property type="match status" value="1"/>
</dbReference>
<dbReference type="CDD" id="cd01296">
    <property type="entry name" value="Imidazolone-5PH"/>
    <property type="match status" value="1"/>
</dbReference>
<dbReference type="EMBL" id="RIBP01000001">
    <property type="protein sequence ID" value="TRZ39801.1"/>
    <property type="molecule type" value="Genomic_DNA"/>
</dbReference>
<keyword evidence="3 7" id="KW-0378">Hydrolase</keyword>
<dbReference type="GO" id="GO:0019556">
    <property type="term" value="P:L-histidine catabolic process to glutamate and formamide"/>
    <property type="evidence" value="ECO:0007669"/>
    <property type="project" value="UniProtKB-UniRule"/>
</dbReference>
<evidence type="ECO:0000256" key="1">
    <source>
        <dbReference type="ARBA" id="ARBA00012864"/>
    </source>
</evidence>
<dbReference type="HAMAP" id="MF_00372">
    <property type="entry name" value="HutI"/>
    <property type="match status" value="1"/>
</dbReference>
<feature type="binding site" evidence="7">
    <location>
        <position position="329"/>
    </location>
    <ligand>
        <name>Zn(2+)</name>
        <dbReference type="ChEBI" id="CHEBI:29105"/>
    </ligand>
</feature>
<dbReference type="InterPro" id="IPR006680">
    <property type="entry name" value="Amidohydro-rel"/>
</dbReference>
<dbReference type="Gene3D" id="3.20.20.140">
    <property type="entry name" value="Metal-dependent hydrolases"/>
    <property type="match status" value="1"/>
</dbReference>
<feature type="binding site" evidence="7">
    <location>
        <position position="333"/>
    </location>
    <ligand>
        <name>N-formimidoyl-L-glutamate</name>
        <dbReference type="ChEBI" id="CHEBI:58928"/>
    </ligand>
</feature>
<evidence type="ECO:0000259" key="8">
    <source>
        <dbReference type="Pfam" id="PF01979"/>
    </source>
</evidence>
<feature type="binding site" evidence="7">
    <location>
        <position position="334"/>
    </location>
    <ligand>
        <name>4-imidazolone-5-propanoate</name>
        <dbReference type="ChEBI" id="CHEBI:77893"/>
    </ligand>
</feature>
<dbReference type="EC" id="3.5.2.7" evidence="1 7"/>
<evidence type="ECO:0000256" key="6">
    <source>
        <dbReference type="ARBA" id="ARBA00023004"/>
    </source>
</evidence>
<comment type="caution">
    <text evidence="9">The sequence shown here is derived from an EMBL/GenBank/DDBJ whole genome shotgun (WGS) entry which is preliminary data.</text>
</comment>
<dbReference type="GO" id="GO:0005737">
    <property type="term" value="C:cytoplasm"/>
    <property type="evidence" value="ECO:0007669"/>
    <property type="project" value="UniProtKB-SubCell"/>
</dbReference>
<feature type="binding site" evidence="7">
    <location>
        <position position="157"/>
    </location>
    <ligand>
        <name>N-formimidoyl-L-glutamate</name>
        <dbReference type="ChEBI" id="CHEBI:58928"/>
    </ligand>
</feature>
<dbReference type="GO" id="GO:0019557">
    <property type="term" value="P:L-histidine catabolic process to glutamate and formate"/>
    <property type="evidence" value="ECO:0007669"/>
    <property type="project" value="UniProtKB-UniPathway"/>
</dbReference>
<dbReference type="InterPro" id="IPR005920">
    <property type="entry name" value="HutI"/>
</dbReference>
<dbReference type="Gene3D" id="2.30.40.10">
    <property type="entry name" value="Urease, subunit C, domain 1"/>
    <property type="match status" value="1"/>
</dbReference>
<comment type="subcellular location">
    <subcellularLocation>
        <location evidence="7">Cytoplasm</location>
    </subcellularLocation>
</comment>
<keyword evidence="2 7" id="KW-0479">Metal-binding</keyword>
<accession>A0A553SS59</accession>
<dbReference type="UniPathway" id="UPA00379">
    <property type="reaction ID" value="UER00551"/>
</dbReference>
<feature type="binding site" evidence="7">
    <location>
        <position position="255"/>
    </location>
    <ligand>
        <name>Zn(2+)</name>
        <dbReference type="ChEBI" id="CHEBI:29105"/>
    </ligand>
</feature>
<feature type="binding site" evidence="7">
    <location>
        <position position="255"/>
    </location>
    <ligand>
        <name>Fe(3+)</name>
        <dbReference type="ChEBI" id="CHEBI:29034"/>
    </ligand>
</feature>
<keyword evidence="4 7" id="KW-0369">Histidine metabolism</keyword>
<feature type="binding site" evidence="7">
    <location>
        <position position="85"/>
    </location>
    <ligand>
        <name>Zn(2+)</name>
        <dbReference type="ChEBI" id="CHEBI:29105"/>
    </ligand>
</feature>
<reference evidence="10" key="1">
    <citation type="submission" date="2018-10" db="EMBL/GenBank/DDBJ databases">
        <title>FDA dAtabase for Regulatory Grade micrObial Sequences (FDA-ARGOS): Supporting development and validation of Infectious Disease Dx tests.</title>
        <authorList>
            <person name="Minogue T."/>
            <person name="Wolcott M."/>
            <person name="Wasieloski L."/>
            <person name="Aguilar W."/>
            <person name="Moore D."/>
            <person name="Tallon L."/>
            <person name="Sadzewicz L."/>
            <person name="Sengamalay N."/>
            <person name="Ott S."/>
            <person name="Godinez A."/>
            <person name="Nagaraj S."/>
            <person name="Vavikolanu K."/>
            <person name="Vyas G."/>
            <person name="Nadendla S."/>
            <person name="George J."/>
            <person name="Sichtig H."/>
        </authorList>
    </citation>
    <scope>NUCLEOTIDE SEQUENCE [LARGE SCALE GENOMIC DNA]</scope>
    <source>
        <strain evidence="10">FDAARGOS_343</strain>
    </source>
</reference>
<dbReference type="GO" id="GO:0008270">
    <property type="term" value="F:zinc ion binding"/>
    <property type="evidence" value="ECO:0007669"/>
    <property type="project" value="UniProtKB-UniRule"/>
</dbReference>
<feature type="binding site" evidence="7">
    <location>
        <position position="331"/>
    </location>
    <ligand>
        <name>N-formimidoyl-L-glutamate</name>
        <dbReference type="ChEBI" id="CHEBI:58928"/>
    </ligand>
</feature>
<sequence>MSEYLYIKNASQVITVSGSSNKPKIGQEMADIGVIENGSVLIKKDRIVFVGANQVVEQYVSRISEQVDVINAEGKVVTPGLIDPHTHIVFAGSREKELEMRLKGAKYMDILKAGGGILSTTTETRQATEQQLIKETVPRLDRFLQYGVTTIEAKSGYGLTTEDELKQLRVAKKLNEIHPIDLVSTFMGAHAVPYEYKENPDEFVQLIIEEMLPLVAKEKLAEFCDVFCEEGVFTVEQSRIILAEGKKLGLLPKIHADEIVPFGGAELAAEIGAVSADHLLRASEQGIQEMAEKGVIAVLLPGTAFFLMAEPANARKMIEAGVAVALSTDRNPGSSPTESLPFIMNLACLTMKMTPEEVLAACTINAAHAINRAHEIGSIEVGKKADVILFDARNYQTLQYNYAVNLVDTVVKNGKVVVKGGASIAKREDFHQFSSTESRH</sequence>
<comment type="catalytic activity">
    <reaction evidence="7">
        <text>4-imidazolone-5-propanoate + H2O = N-formimidoyl-L-glutamate</text>
        <dbReference type="Rhea" id="RHEA:23660"/>
        <dbReference type="ChEBI" id="CHEBI:15377"/>
        <dbReference type="ChEBI" id="CHEBI:58928"/>
        <dbReference type="ChEBI" id="CHEBI:77893"/>
        <dbReference type="EC" id="3.5.2.7"/>
    </reaction>
</comment>
<evidence type="ECO:0000313" key="9">
    <source>
        <dbReference type="EMBL" id="TRZ39801.1"/>
    </source>
</evidence>
<dbReference type="Pfam" id="PF01979">
    <property type="entry name" value="Amidohydro_1"/>
    <property type="match status" value="1"/>
</dbReference>
<evidence type="ECO:0000313" key="10">
    <source>
        <dbReference type="Proteomes" id="UP000319837"/>
    </source>
</evidence>
<feature type="binding site" evidence="7">
    <location>
        <position position="258"/>
    </location>
    <ligand>
        <name>4-imidazolone-5-propanoate</name>
        <dbReference type="ChEBI" id="CHEBI:77893"/>
    </ligand>
</feature>
<comment type="pathway">
    <text evidence="7">Amino-acid degradation; L-histidine degradation into L-glutamate; N-formimidoyl-L-glutamate from L-histidine: step 3/3.</text>
</comment>
<dbReference type="SUPFAM" id="SSF51338">
    <property type="entry name" value="Composite domain of metallo-dependent hydrolases"/>
    <property type="match status" value="1"/>
</dbReference>
<feature type="domain" description="Amidohydrolase-related" evidence="8">
    <location>
        <begin position="76"/>
        <end position="417"/>
    </location>
</feature>
<protein>
    <recommendedName>
        <fullName evidence="1 7">Imidazolonepropionase</fullName>
        <ecNumber evidence="1 7">3.5.2.7</ecNumber>
    </recommendedName>
    <alternativeName>
        <fullName evidence="7">Imidazolone-5-propionate hydrolase</fullName>
    </alternativeName>
</protein>
<dbReference type="AlphaFoldDB" id="A0A553SS59"/>
<keyword evidence="6 7" id="KW-0408">Iron</keyword>
<feature type="binding site" evidence="7">
    <location>
        <position position="157"/>
    </location>
    <ligand>
        <name>4-imidazolone-5-propanoate</name>
        <dbReference type="ChEBI" id="CHEBI:77893"/>
    </ligand>
</feature>
<dbReference type="InterPro" id="IPR011059">
    <property type="entry name" value="Metal-dep_hydrolase_composite"/>
</dbReference>
<dbReference type="NCBIfam" id="TIGR01224">
    <property type="entry name" value="hutI"/>
    <property type="match status" value="1"/>
</dbReference>
<keyword evidence="7" id="KW-0963">Cytoplasm</keyword>
<dbReference type="GO" id="GO:0050480">
    <property type="term" value="F:imidazolonepropionase activity"/>
    <property type="evidence" value="ECO:0007669"/>
    <property type="project" value="UniProtKB-UniRule"/>
</dbReference>
<comment type="function">
    <text evidence="7">Catalyzes the hydrolytic cleavage of the carbon-nitrogen bond in imidazolone-5-propanoate to yield N-formimidoyl-L-glutamate. It is the third step in the universal histidine degradation pathway.</text>
</comment>
<dbReference type="InterPro" id="IPR032466">
    <property type="entry name" value="Metal_Hydrolase"/>
</dbReference>
<evidence type="ECO:0000256" key="2">
    <source>
        <dbReference type="ARBA" id="ARBA00022723"/>
    </source>
</evidence>